<accession>A0A194V5G1</accession>
<keyword evidence="2" id="KW-1185">Reference proteome</keyword>
<organism evidence="1 2">
    <name type="scientific">Cytospora mali</name>
    <name type="common">Apple Valsa canker fungus</name>
    <name type="synonym">Valsa mali</name>
    <dbReference type="NCBI Taxonomy" id="578113"/>
    <lineage>
        <taxon>Eukaryota</taxon>
        <taxon>Fungi</taxon>
        <taxon>Dikarya</taxon>
        <taxon>Ascomycota</taxon>
        <taxon>Pezizomycotina</taxon>
        <taxon>Sordariomycetes</taxon>
        <taxon>Sordariomycetidae</taxon>
        <taxon>Diaporthales</taxon>
        <taxon>Cytosporaceae</taxon>
        <taxon>Cytospora</taxon>
    </lineage>
</organism>
<sequence>MAGEHRYDSGVAIMPTFGMGNEDSAKSQKDGGICARMIRTISSPKFAQASFSPLKYETV</sequence>
<dbReference type="EMBL" id="KN714725">
    <property type="protein sequence ID" value="KUI59118.1"/>
    <property type="molecule type" value="Genomic_DNA"/>
</dbReference>
<dbReference type="Proteomes" id="UP000078576">
    <property type="component" value="Unassembled WGS sequence"/>
</dbReference>
<proteinExistence type="predicted"/>
<protein>
    <submittedName>
        <fullName evidence="1">Uncharacterized protein</fullName>
    </submittedName>
</protein>
<dbReference type="AlphaFoldDB" id="A0A194V5G1"/>
<evidence type="ECO:0000313" key="1">
    <source>
        <dbReference type="EMBL" id="KUI59118.1"/>
    </source>
</evidence>
<evidence type="ECO:0000313" key="2">
    <source>
        <dbReference type="Proteomes" id="UP000078576"/>
    </source>
</evidence>
<name>A0A194V5G1_CYTMA</name>
<reference evidence="2" key="1">
    <citation type="submission" date="2014-12" db="EMBL/GenBank/DDBJ databases">
        <title>Genome Sequence of Valsa Canker Pathogens Uncovers a Specific Adaption of Colonization on Woody Bark.</title>
        <authorList>
            <person name="Yin Z."/>
            <person name="Liu H."/>
            <person name="Gao X."/>
            <person name="Li Z."/>
            <person name="Song N."/>
            <person name="Ke X."/>
            <person name="Dai Q."/>
            <person name="Wu Y."/>
            <person name="Sun Y."/>
            <person name="Xu J.-R."/>
            <person name="Kang Z.K."/>
            <person name="Wang L."/>
            <person name="Huang L."/>
        </authorList>
    </citation>
    <scope>NUCLEOTIDE SEQUENCE [LARGE SCALE GENOMIC DNA]</scope>
    <source>
        <strain evidence="2">SXYL134</strain>
    </source>
</reference>
<gene>
    <name evidence="1" type="ORF">VP1G_11049</name>
</gene>